<feature type="region of interest" description="Disordered" evidence="1">
    <location>
        <begin position="1"/>
        <end position="28"/>
    </location>
</feature>
<gene>
    <name evidence="2" type="ORF">BN715_01850</name>
</gene>
<organism evidence="2 3">
    <name type="scientific">Megasphaera elsdenii CAG:570</name>
    <dbReference type="NCBI Taxonomy" id="1263087"/>
    <lineage>
        <taxon>Bacteria</taxon>
        <taxon>Bacillati</taxon>
        <taxon>Bacillota</taxon>
        <taxon>Negativicutes</taxon>
        <taxon>Veillonellales</taxon>
        <taxon>Veillonellaceae</taxon>
        <taxon>Megasphaera</taxon>
    </lineage>
</organism>
<comment type="caution">
    <text evidence="2">The sequence shown here is derived from an EMBL/GenBank/DDBJ whole genome shotgun (WGS) entry which is preliminary data.</text>
</comment>
<evidence type="ECO:0000313" key="2">
    <source>
        <dbReference type="EMBL" id="CDF05594.1"/>
    </source>
</evidence>
<dbReference type="EMBL" id="CBKE010000311">
    <property type="protein sequence ID" value="CDF05594.1"/>
    <property type="molecule type" value="Genomic_DNA"/>
</dbReference>
<reference evidence="2" key="1">
    <citation type="submission" date="2012-11" db="EMBL/GenBank/DDBJ databases">
        <title>Dependencies among metagenomic species, viruses, plasmids and units of genetic variation.</title>
        <authorList>
            <person name="Nielsen H.B."/>
            <person name="Almeida M."/>
            <person name="Juncker A.S."/>
            <person name="Rasmussen S."/>
            <person name="Li J."/>
            <person name="Sunagawa S."/>
            <person name="Plichta D."/>
            <person name="Gautier L."/>
            <person name="Le Chatelier E."/>
            <person name="Peletier E."/>
            <person name="Bonde I."/>
            <person name="Nielsen T."/>
            <person name="Manichanh C."/>
            <person name="Arumugam M."/>
            <person name="Batto J."/>
            <person name="Santos M.B.Q.D."/>
            <person name="Blom N."/>
            <person name="Borruel N."/>
            <person name="Burgdorf K.S."/>
            <person name="Boumezbeur F."/>
            <person name="Casellas F."/>
            <person name="Dore J."/>
            <person name="Guarner F."/>
            <person name="Hansen T."/>
            <person name="Hildebrand F."/>
            <person name="Kaas R.S."/>
            <person name="Kennedy S."/>
            <person name="Kristiansen K."/>
            <person name="Kultima J.R."/>
            <person name="Leonard P."/>
            <person name="Levenez F."/>
            <person name="Lund O."/>
            <person name="Moumen B."/>
            <person name="Le Paslier D."/>
            <person name="Pons N."/>
            <person name="Pedersen O."/>
            <person name="Prifti E."/>
            <person name="Qin J."/>
            <person name="Raes J."/>
            <person name="Tap J."/>
            <person name="Tims S."/>
            <person name="Ussery D.W."/>
            <person name="Yamada T."/>
            <person name="MetaHit consortium"/>
            <person name="Renault P."/>
            <person name="Sicheritz-Ponten T."/>
            <person name="Bork P."/>
            <person name="Wang J."/>
            <person name="Brunak S."/>
            <person name="Ehrlich S.D."/>
        </authorList>
    </citation>
    <scope>NUCLEOTIDE SEQUENCE [LARGE SCALE GENOMIC DNA]</scope>
</reference>
<accession>R7MWL6</accession>
<name>R7MWL6_MEGEL</name>
<protein>
    <submittedName>
        <fullName evidence="2">Uncharacterized protein</fullName>
    </submittedName>
</protein>
<dbReference type="Proteomes" id="UP000017908">
    <property type="component" value="Unassembled WGS sequence"/>
</dbReference>
<dbReference type="AlphaFoldDB" id="R7MWL6"/>
<evidence type="ECO:0000313" key="3">
    <source>
        <dbReference type="Proteomes" id="UP000017908"/>
    </source>
</evidence>
<evidence type="ECO:0000256" key="1">
    <source>
        <dbReference type="SAM" id="MobiDB-lite"/>
    </source>
</evidence>
<proteinExistence type="predicted"/>
<sequence>MQGRRTAGAHILWRSPDRPLETSGSADGRRQVIGKGRHISTGDVDIQIEHGRVTVGHDGPADAEILAVDAAFDTRQGNILGRQSGMTFQAIHIESLDSDMAVGHIGLAGQEKAVMTVGDAHLDVLYSPAANDDIGRRRDERRGVGPIDSIGAEGEVILAVRGIRTVGRNLLSIDGHGRIDSHGRISGKGDAAVDVLPHDGRTVRQHSINGSVVDVDGPAEAGIGLALVFLDERGHVPRTVVFILPQVQDRIVDVSRIQGLQDFALLQGIHDFSGIDVDPDGIPFDDDPPLCISNDRLGQDQLAFQGYIQ</sequence>